<dbReference type="EMBL" id="BMIH01000001">
    <property type="protein sequence ID" value="GGB15486.1"/>
    <property type="molecule type" value="Genomic_DNA"/>
</dbReference>
<dbReference type="SUPFAM" id="SSF49329">
    <property type="entry name" value="Cu,Zn superoxide dismutase-like"/>
    <property type="match status" value="1"/>
</dbReference>
<dbReference type="GO" id="GO:0005507">
    <property type="term" value="F:copper ion binding"/>
    <property type="evidence" value="ECO:0007669"/>
    <property type="project" value="InterPro"/>
</dbReference>
<sequence length="177" mass="17913">MRFAIITLASGAALLAGCQHDRMATRDAATSGRSAVALLRTAANADAGRATATETEGGLRVTLDARALPPGTHGAHIHMTGRCDAPDFTTAGGHWNPTTRQHGTMNPQGPHSGDLPNLIVGTDGRGTIGVTIPGGTMDGLLDADGAAMIVHANPDDMKTDPSGNSGGRIACGVFQPA</sequence>
<name>A0A916STC8_9SPHN</name>
<evidence type="ECO:0000256" key="1">
    <source>
        <dbReference type="ARBA" id="ARBA00010457"/>
    </source>
</evidence>
<dbReference type="AlphaFoldDB" id="A0A916STC8"/>
<proteinExistence type="inferred from homology"/>
<evidence type="ECO:0000313" key="4">
    <source>
        <dbReference type="Proteomes" id="UP000623067"/>
    </source>
</evidence>
<dbReference type="Gene3D" id="2.60.40.200">
    <property type="entry name" value="Superoxide dismutase, copper/zinc binding domain"/>
    <property type="match status" value="1"/>
</dbReference>
<gene>
    <name evidence="3" type="ORF">GCM10011380_01160</name>
</gene>
<evidence type="ECO:0000259" key="2">
    <source>
        <dbReference type="Pfam" id="PF00080"/>
    </source>
</evidence>
<keyword evidence="4" id="KW-1185">Reference proteome</keyword>
<dbReference type="InterPro" id="IPR036423">
    <property type="entry name" value="SOD-like_Cu/Zn_dom_sf"/>
</dbReference>
<comment type="similarity">
    <text evidence="1">Belongs to the Cu-Zn superoxide dismutase family.</text>
</comment>
<protein>
    <submittedName>
        <fullName evidence="3">Superoxide dismutase</fullName>
    </submittedName>
</protein>
<dbReference type="InterPro" id="IPR024134">
    <property type="entry name" value="SOD_Cu/Zn_/chaperone"/>
</dbReference>
<dbReference type="PANTHER" id="PTHR10003">
    <property type="entry name" value="SUPEROXIDE DISMUTASE CU-ZN -RELATED"/>
    <property type="match status" value="1"/>
</dbReference>
<evidence type="ECO:0000313" key="3">
    <source>
        <dbReference type="EMBL" id="GGB15486.1"/>
    </source>
</evidence>
<dbReference type="InterPro" id="IPR001424">
    <property type="entry name" value="SOD_Cu_Zn_dom"/>
</dbReference>
<dbReference type="CDD" id="cd00305">
    <property type="entry name" value="Cu-Zn_Superoxide_Dismutase"/>
    <property type="match status" value="1"/>
</dbReference>
<feature type="domain" description="Superoxide dismutase copper/zinc binding" evidence="2">
    <location>
        <begin position="48"/>
        <end position="173"/>
    </location>
</feature>
<dbReference type="Pfam" id="PF00080">
    <property type="entry name" value="Sod_Cu"/>
    <property type="match status" value="1"/>
</dbReference>
<organism evidence="3 4">
    <name type="scientific">Sphingomonas metalli</name>
    <dbReference type="NCBI Taxonomy" id="1779358"/>
    <lineage>
        <taxon>Bacteria</taxon>
        <taxon>Pseudomonadati</taxon>
        <taxon>Pseudomonadota</taxon>
        <taxon>Alphaproteobacteria</taxon>
        <taxon>Sphingomonadales</taxon>
        <taxon>Sphingomonadaceae</taxon>
        <taxon>Sphingomonas</taxon>
    </lineage>
</organism>
<dbReference type="GO" id="GO:0006801">
    <property type="term" value="P:superoxide metabolic process"/>
    <property type="evidence" value="ECO:0007669"/>
    <property type="project" value="InterPro"/>
</dbReference>
<dbReference type="Proteomes" id="UP000623067">
    <property type="component" value="Unassembled WGS sequence"/>
</dbReference>
<accession>A0A916STC8</accession>
<reference evidence="3" key="2">
    <citation type="submission" date="2020-09" db="EMBL/GenBank/DDBJ databases">
        <authorList>
            <person name="Sun Q."/>
            <person name="Zhou Y."/>
        </authorList>
    </citation>
    <scope>NUCLEOTIDE SEQUENCE</scope>
    <source>
        <strain evidence="3">CGMCC 1.15330</strain>
    </source>
</reference>
<dbReference type="RefSeq" id="WP_188656685.1">
    <property type="nucleotide sequence ID" value="NZ_BMIH01000001.1"/>
</dbReference>
<reference evidence="3" key="1">
    <citation type="journal article" date="2014" name="Int. J. Syst. Evol. Microbiol.">
        <title>Complete genome sequence of Corynebacterium casei LMG S-19264T (=DSM 44701T), isolated from a smear-ripened cheese.</title>
        <authorList>
            <consortium name="US DOE Joint Genome Institute (JGI-PGF)"/>
            <person name="Walter F."/>
            <person name="Albersmeier A."/>
            <person name="Kalinowski J."/>
            <person name="Ruckert C."/>
        </authorList>
    </citation>
    <scope>NUCLEOTIDE SEQUENCE</scope>
    <source>
        <strain evidence="3">CGMCC 1.15330</strain>
    </source>
</reference>
<dbReference type="PROSITE" id="PS51257">
    <property type="entry name" value="PROKAR_LIPOPROTEIN"/>
    <property type="match status" value="1"/>
</dbReference>
<comment type="caution">
    <text evidence="3">The sequence shown here is derived from an EMBL/GenBank/DDBJ whole genome shotgun (WGS) entry which is preliminary data.</text>
</comment>